<comment type="caution">
    <text evidence="7">The sequence shown here is derived from an EMBL/GenBank/DDBJ whole genome shotgun (WGS) entry which is preliminary data.</text>
</comment>
<evidence type="ECO:0000256" key="4">
    <source>
        <dbReference type="ARBA" id="ARBA00035178"/>
    </source>
</evidence>
<evidence type="ECO:0000256" key="2">
    <source>
        <dbReference type="ARBA" id="ARBA00022980"/>
    </source>
</evidence>
<dbReference type="InterPro" id="IPR044957">
    <property type="entry name" value="Ribosomal_bL32_bact"/>
</dbReference>
<dbReference type="HAMAP" id="MF_00340">
    <property type="entry name" value="Ribosomal_bL32"/>
    <property type="match status" value="1"/>
</dbReference>
<name>A0A1F6DLD1_9BACT</name>
<evidence type="ECO:0000256" key="1">
    <source>
        <dbReference type="ARBA" id="ARBA00008560"/>
    </source>
</evidence>
<dbReference type="NCBIfam" id="TIGR01031">
    <property type="entry name" value="rpmF_bact"/>
    <property type="match status" value="1"/>
</dbReference>
<evidence type="ECO:0000256" key="5">
    <source>
        <dbReference type="HAMAP-Rule" id="MF_00340"/>
    </source>
</evidence>
<gene>
    <name evidence="5" type="primary">rpmF</name>
    <name evidence="7" type="ORF">A3C19_01395</name>
</gene>
<dbReference type="STRING" id="1798495.A3C19_01395"/>
<dbReference type="GO" id="GO:0003735">
    <property type="term" value="F:structural constituent of ribosome"/>
    <property type="evidence" value="ECO:0007669"/>
    <property type="project" value="InterPro"/>
</dbReference>
<evidence type="ECO:0000313" key="8">
    <source>
        <dbReference type="Proteomes" id="UP000178532"/>
    </source>
</evidence>
<dbReference type="PANTHER" id="PTHR35534:SF1">
    <property type="entry name" value="LARGE RIBOSOMAL SUBUNIT PROTEIN BL32"/>
    <property type="match status" value="1"/>
</dbReference>
<dbReference type="Proteomes" id="UP000178532">
    <property type="component" value="Unassembled WGS sequence"/>
</dbReference>
<dbReference type="GO" id="GO:0006412">
    <property type="term" value="P:translation"/>
    <property type="evidence" value="ECO:0007669"/>
    <property type="project" value="UniProtKB-UniRule"/>
</dbReference>
<feature type="region of interest" description="Disordered" evidence="6">
    <location>
        <begin position="1"/>
        <end position="21"/>
    </location>
</feature>
<protein>
    <recommendedName>
        <fullName evidence="4 5">Large ribosomal subunit protein bL32</fullName>
    </recommendedName>
</protein>
<dbReference type="Pfam" id="PF01783">
    <property type="entry name" value="Ribosomal_L32p"/>
    <property type="match status" value="1"/>
</dbReference>
<dbReference type="SUPFAM" id="SSF57829">
    <property type="entry name" value="Zn-binding ribosomal proteins"/>
    <property type="match status" value="1"/>
</dbReference>
<dbReference type="GO" id="GO:0015934">
    <property type="term" value="C:large ribosomal subunit"/>
    <property type="evidence" value="ECO:0007669"/>
    <property type="project" value="InterPro"/>
</dbReference>
<sequence>MSIRMRHTSGHTGNRRSHHALKKMNIVKDAESGNLRLPHRIDEVTGMYRGKQIFQPPAGGGAASGGKAKKLKGPDTEPATPKHVHEHAHEVHANAEAKGLKGIFGKIATGGRPKARSGFGGGV</sequence>
<comment type="similarity">
    <text evidence="1 5">Belongs to the bacterial ribosomal protein bL32 family.</text>
</comment>
<keyword evidence="2 5" id="KW-0689">Ribosomal protein</keyword>
<feature type="region of interest" description="Disordered" evidence="6">
    <location>
        <begin position="51"/>
        <end position="85"/>
    </location>
</feature>
<evidence type="ECO:0000313" key="7">
    <source>
        <dbReference type="EMBL" id="OGG62100.1"/>
    </source>
</evidence>
<dbReference type="InterPro" id="IPR002677">
    <property type="entry name" value="Ribosomal_bL32"/>
</dbReference>
<reference evidence="7 8" key="1">
    <citation type="journal article" date="2016" name="Nat. Commun.">
        <title>Thousands of microbial genomes shed light on interconnected biogeochemical processes in an aquifer system.</title>
        <authorList>
            <person name="Anantharaman K."/>
            <person name="Brown C.T."/>
            <person name="Hug L.A."/>
            <person name="Sharon I."/>
            <person name="Castelle C.J."/>
            <person name="Probst A.J."/>
            <person name="Thomas B.C."/>
            <person name="Singh A."/>
            <person name="Wilkins M.J."/>
            <person name="Karaoz U."/>
            <person name="Brodie E.L."/>
            <person name="Williams K.H."/>
            <person name="Hubbard S.S."/>
            <person name="Banfield J.F."/>
        </authorList>
    </citation>
    <scope>NUCLEOTIDE SEQUENCE [LARGE SCALE GENOMIC DNA]</scope>
</reference>
<evidence type="ECO:0000256" key="3">
    <source>
        <dbReference type="ARBA" id="ARBA00023274"/>
    </source>
</evidence>
<dbReference type="InterPro" id="IPR011332">
    <property type="entry name" value="Ribosomal_zn-bd"/>
</dbReference>
<dbReference type="PANTHER" id="PTHR35534">
    <property type="entry name" value="50S RIBOSOMAL PROTEIN L32"/>
    <property type="match status" value="1"/>
</dbReference>
<dbReference type="EMBL" id="MFLI01000013">
    <property type="protein sequence ID" value="OGG62100.1"/>
    <property type="molecule type" value="Genomic_DNA"/>
</dbReference>
<dbReference type="AlphaFoldDB" id="A0A1F6DLD1"/>
<keyword evidence="3 5" id="KW-0687">Ribonucleoprotein</keyword>
<proteinExistence type="inferred from homology"/>
<evidence type="ECO:0000256" key="6">
    <source>
        <dbReference type="SAM" id="MobiDB-lite"/>
    </source>
</evidence>
<organism evidence="7 8">
    <name type="scientific">Candidatus Kaiserbacteria bacterium RIFCSPHIGHO2_02_FULL_54_22</name>
    <dbReference type="NCBI Taxonomy" id="1798495"/>
    <lineage>
        <taxon>Bacteria</taxon>
        <taxon>Candidatus Kaiseribacteriota</taxon>
    </lineage>
</organism>
<accession>A0A1F6DLD1</accession>